<evidence type="ECO:0000313" key="3">
    <source>
        <dbReference type="Proteomes" id="UP000610960"/>
    </source>
</evidence>
<protein>
    <submittedName>
        <fullName evidence="2">Methyltransferase type 11</fullName>
    </submittedName>
</protein>
<keyword evidence="2" id="KW-0489">Methyltransferase</keyword>
<feature type="domain" description="Methyltransferase type 11" evidence="1">
    <location>
        <begin position="48"/>
        <end position="129"/>
    </location>
</feature>
<reference evidence="2" key="1">
    <citation type="journal article" date="2014" name="Int. J. Syst. Evol. Microbiol.">
        <title>Complete genome sequence of Corynebacterium casei LMG S-19264T (=DSM 44701T), isolated from a smear-ripened cheese.</title>
        <authorList>
            <consortium name="US DOE Joint Genome Institute (JGI-PGF)"/>
            <person name="Walter F."/>
            <person name="Albersmeier A."/>
            <person name="Kalinowski J."/>
            <person name="Ruckert C."/>
        </authorList>
    </citation>
    <scope>NUCLEOTIDE SEQUENCE</scope>
    <source>
        <strain evidence="2">JCM 10088</strain>
    </source>
</reference>
<dbReference type="InterPro" id="IPR029063">
    <property type="entry name" value="SAM-dependent_MTases_sf"/>
</dbReference>
<dbReference type="Gene3D" id="3.40.50.150">
    <property type="entry name" value="Vaccinia Virus protein VP39"/>
    <property type="match status" value="1"/>
</dbReference>
<sequence length="213" mass="22805">MGVSGDVIRAFNAWATDYDAWYAENPRLASLELAVLKAIELRGRGVEIGGGSGFFSLIHQSIVLEPAWGMAVLAKAKGLDVIVGVGELPPIRDSSLDYALMVVTLCFLKDPSQVMRRAGIMLKPNGLFVACIVPRNGPYGARYVDEGRKGHRFYSMATFYTVAETMDMMRTAGFSVSPKVIASLGPVDGPTTVDPGDAEGFGFACVSAFKQAT</sequence>
<evidence type="ECO:0000259" key="1">
    <source>
        <dbReference type="Pfam" id="PF08241"/>
    </source>
</evidence>
<gene>
    <name evidence="2" type="ORF">GCM10007981_07690</name>
</gene>
<keyword evidence="3" id="KW-1185">Reference proteome</keyword>
<dbReference type="Pfam" id="PF08241">
    <property type="entry name" value="Methyltransf_11"/>
    <property type="match status" value="1"/>
</dbReference>
<dbReference type="CDD" id="cd02440">
    <property type="entry name" value="AdoMet_MTases"/>
    <property type="match status" value="1"/>
</dbReference>
<dbReference type="RefSeq" id="WP_188596124.1">
    <property type="nucleotide sequence ID" value="NZ_BMNL01000002.1"/>
</dbReference>
<dbReference type="EMBL" id="BMNL01000002">
    <property type="protein sequence ID" value="GGP20274.1"/>
    <property type="molecule type" value="Genomic_DNA"/>
</dbReference>
<name>A0A830GVA9_9CREN</name>
<accession>A0A830GVA9</accession>
<organism evidence="2 3">
    <name type="scientific">Thermocladium modestius</name>
    <dbReference type="NCBI Taxonomy" id="62609"/>
    <lineage>
        <taxon>Archaea</taxon>
        <taxon>Thermoproteota</taxon>
        <taxon>Thermoprotei</taxon>
        <taxon>Thermoproteales</taxon>
        <taxon>Thermoproteaceae</taxon>
        <taxon>Thermocladium</taxon>
    </lineage>
</organism>
<dbReference type="Proteomes" id="UP000610960">
    <property type="component" value="Unassembled WGS sequence"/>
</dbReference>
<keyword evidence="2" id="KW-0808">Transferase</keyword>
<dbReference type="OrthoDB" id="1018at2157"/>
<reference evidence="2" key="2">
    <citation type="submission" date="2020-09" db="EMBL/GenBank/DDBJ databases">
        <authorList>
            <person name="Sun Q."/>
            <person name="Ohkuma M."/>
        </authorList>
    </citation>
    <scope>NUCLEOTIDE SEQUENCE</scope>
    <source>
        <strain evidence="2">JCM 10088</strain>
    </source>
</reference>
<proteinExistence type="predicted"/>
<dbReference type="AlphaFoldDB" id="A0A830GVA9"/>
<dbReference type="GO" id="GO:0032259">
    <property type="term" value="P:methylation"/>
    <property type="evidence" value="ECO:0007669"/>
    <property type="project" value="UniProtKB-KW"/>
</dbReference>
<evidence type="ECO:0000313" key="2">
    <source>
        <dbReference type="EMBL" id="GGP20274.1"/>
    </source>
</evidence>
<dbReference type="InterPro" id="IPR013216">
    <property type="entry name" value="Methyltransf_11"/>
</dbReference>
<dbReference type="SUPFAM" id="SSF53335">
    <property type="entry name" value="S-adenosyl-L-methionine-dependent methyltransferases"/>
    <property type="match status" value="1"/>
</dbReference>
<comment type="caution">
    <text evidence="2">The sequence shown here is derived from an EMBL/GenBank/DDBJ whole genome shotgun (WGS) entry which is preliminary data.</text>
</comment>
<dbReference type="GO" id="GO:0008757">
    <property type="term" value="F:S-adenosylmethionine-dependent methyltransferase activity"/>
    <property type="evidence" value="ECO:0007669"/>
    <property type="project" value="InterPro"/>
</dbReference>